<protein>
    <submittedName>
        <fullName evidence="2">Uncharacterized protein</fullName>
    </submittedName>
</protein>
<keyword evidence="1" id="KW-1185">Reference proteome</keyword>
<organism evidence="1 2">
    <name type="scientific">Ditylenchus dipsaci</name>
    <dbReference type="NCBI Taxonomy" id="166011"/>
    <lineage>
        <taxon>Eukaryota</taxon>
        <taxon>Metazoa</taxon>
        <taxon>Ecdysozoa</taxon>
        <taxon>Nematoda</taxon>
        <taxon>Chromadorea</taxon>
        <taxon>Rhabditida</taxon>
        <taxon>Tylenchina</taxon>
        <taxon>Tylenchomorpha</taxon>
        <taxon>Sphaerularioidea</taxon>
        <taxon>Anguinidae</taxon>
        <taxon>Anguininae</taxon>
        <taxon>Ditylenchus</taxon>
    </lineage>
</organism>
<reference evidence="2" key="1">
    <citation type="submission" date="2022-11" db="UniProtKB">
        <authorList>
            <consortium name="WormBaseParasite"/>
        </authorList>
    </citation>
    <scope>IDENTIFICATION</scope>
</reference>
<accession>A0A915D297</accession>
<sequence length="310" mass="35585">MAVDQLKCIALILYTKKHGDSKFRPADESRLMKWREEWNHGVQMPLCAQDTRETYTFEKVCLFPNSKQDEDVFELPRKYIALTGSATLRCHLQILNLKHGHHSQIKENVLLDVMNALEIDCYKKIHLALLESLIAPVRNTDNTDDDAECDICRMPEWEPGDEIVFVMAVISVCIKAATDLTQFPQMNEVRFGDVERREPITCVNEVPAERWQSKCSYRMQHSFHVSCAQRGGLVLRIEHSAEKNSGVAMISLCRKHSASSLIVSITAKERTSTSSPDKNHIDLEICCKTFLILSTAKRSQKYWQTKRKEK</sequence>
<dbReference type="PANTHER" id="PTHR13793">
    <property type="entry name" value="PHD FINGER PROTEINS"/>
    <property type="match status" value="1"/>
</dbReference>
<dbReference type="GO" id="GO:0006357">
    <property type="term" value="P:regulation of transcription by RNA polymerase II"/>
    <property type="evidence" value="ECO:0007669"/>
    <property type="project" value="TreeGrafter"/>
</dbReference>
<dbReference type="InterPro" id="IPR050701">
    <property type="entry name" value="Histone_Mod_Regulator"/>
</dbReference>
<dbReference type="Proteomes" id="UP000887574">
    <property type="component" value="Unplaced"/>
</dbReference>
<evidence type="ECO:0000313" key="1">
    <source>
        <dbReference type="Proteomes" id="UP000887574"/>
    </source>
</evidence>
<dbReference type="AlphaFoldDB" id="A0A915D297"/>
<dbReference type="PANTHER" id="PTHR13793:SF107">
    <property type="entry name" value="BROMODOMAIN-CONTAINING PROTEIN HOMOLOG"/>
    <property type="match status" value="1"/>
</dbReference>
<name>A0A915D297_9BILA</name>
<dbReference type="WBParaSite" id="jg15158">
    <property type="protein sequence ID" value="jg15158"/>
    <property type="gene ID" value="jg15158"/>
</dbReference>
<proteinExistence type="predicted"/>
<evidence type="ECO:0000313" key="2">
    <source>
        <dbReference type="WBParaSite" id="jg15158"/>
    </source>
</evidence>